<feature type="chain" id="PRO_5008102473" description="CFEM domain-containing protein" evidence="16">
    <location>
        <begin position="17"/>
        <end position="414"/>
    </location>
</feature>
<dbReference type="InterPro" id="IPR049326">
    <property type="entry name" value="Rhodopsin_dom_fungi"/>
</dbReference>
<protein>
    <recommendedName>
        <fullName evidence="17">CFEM domain-containing protein</fullName>
    </recommendedName>
</protein>
<dbReference type="InterPro" id="IPR008427">
    <property type="entry name" value="Extracellular_membr_CFEM_dom"/>
</dbReference>
<feature type="transmembrane region" description="Helical" evidence="15">
    <location>
        <begin position="212"/>
        <end position="232"/>
    </location>
</feature>
<dbReference type="STRING" id="1380566.A0A179G9F3"/>
<dbReference type="OrthoDB" id="2496787at2759"/>
<feature type="disulfide bond" evidence="14">
    <location>
        <begin position="34"/>
        <end position="65"/>
    </location>
</feature>
<evidence type="ECO:0000256" key="10">
    <source>
        <dbReference type="ARBA" id="ARBA00023136"/>
    </source>
</evidence>
<evidence type="ECO:0000256" key="2">
    <source>
        <dbReference type="ARBA" id="ARBA00004589"/>
    </source>
</evidence>
<keyword evidence="6" id="KW-0336">GPI-anchor</keyword>
<feature type="disulfide bond" evidence="14">
    <location>
        <begin position="44"/>
        <end position="51"/>
    </location>
</feature>
<dbReference type="EMBL" id="LSBJ02000001">
    <property type="protein sequence ID" value="OAQ73789.1"/>
    <property type="molecule type" value="Genomic_DNA"/>
</dbReference>
<feature type="transmembrane region" description="Helical" evidence="15">
    <location>
        <begin position="334"/>
        <end position="355"/>
    </location>
</feature>
<evidence type="ECO:0000256" key="5">
    <source>
        <dbReference type="ARBA" id="ARBA00022525"/>
    </source>
</evidence>
<accession>A0A179G9F3</accession>
<evidence type="ECO:0000256" key="13">
    <source>
        <dbReference type="ARBA" id="ARBA00038359"/>
    </source>
</evidence>
<comment type="caution">
    <text evidence="18">The sequence shown here is derived from an EMBL/GenBank/DDBJ whole genome shotgun (WGS) entry which is preliminary data.</text>
</comment>
<keyword evidence="7 15" id="KW-0812">Transmembrane</keyword>
<dbReference type="GO" id="GO:0098552">
    <property type="term" value="C:side of membrane"/>
    <property type="evidence" value="ECO:0007669"/>
    <property type="project" value="UniProtKB-KW"/>
</dbReference>
<keyword evidence="8 16" id="KW-0732">Signal</keyword>
<dbReference type="Pfam" id="PF05730">
    <property type="entry name" value="CFEM"/>
    <property type="match status" value="1"/>
</dbReference>
<dbReference type="PANTHER" id="PTHR33048">
    <property type="entry name" value="PTH11-LIKE INTEGRAL MEMBRANE PROTEIN (AFU_ORTHOLOGUE AFUA_5G11245)"/>
    <property type="match status" value="1"/>
</dbReference>
<evidence type="ECO:0000256" key="16">
    <source>
        <dbReference type="SAM" id="SignalP"/>
    </source>
</evidence>
<reference evidence="18 19" key="1">
    <citation type="journal article" date="2016" name="PLoS Pathog.">
        <title>Biosynthesis of antibiotic leucinostatins in bio-control fungus Purpureocillium lilacinum and their inhibition on phytophthora revealed by genome mining.</title>
        <authorList>
            <person name="Wang G."/>
            <person name="Liu Z."/>
            <person name="Lin R."/>
            <person name="Li E."/>
            <person name="Mao Z."/>
            <person name="Ling J."/>
            <person name="Yang Y."/>
            <person name="Yin W.B."/>
            <person name="Xie B."/>
        </authorList>
    </citation>
    <scope>NUCLEOTIDE SEQUENCE [LARGE SCALE GENOMIC DNA]</scope>
    <source>
        <strain evidence="18">170</strain>
    </source>
</reference>
<dbReference type="Proteomes" id="UP000078397">
    <property type="component" value="Unassembled WGS sequence"/>
</dbReference>
<feature type="disulfide bond" evidence="14">
    <location>
        <begin position="53"/>
        <end position="86"/>
    </location>
</feature>
<dbReference type="PROSITE" id="PS52012">
    <property type="entry name" value="CFEM"/>
    <property type="match status" value="1"/>
</dbReference>
<dbReference type="RefSeq" id="XP_018149872.1">
    <property type="nucleotide sequence ID" value="XM_018281249.1"/>
</dbReference>
<evidence type="ECO:0000256" key="8">
    <source>
        <dbReference type="ARBA" id="ARBA00022729"/>
    </source>
</evidence>
<evidence type="ECO:0000256" key="1">
    <source>
        <dbReference type="ARBA" id="ARBA00004141"/>
    </source>
</evidence>
<evidence type="ECO:0000256" key="12">
    <source>
        <dbReference type="ARBA" id="ARBA00023288"/>
    </source>
</evidence>
<dbReference type="GO" id="GO:0005576">
    <property type="term" value="C:extracellular region"/>
    <property type="evidence" value="ECO:0007669"/>
    <property type="project" value="UniProtKB-SubCell"/>
</dbReference>
<keyword evidence="14" id="KW-0349">Heme</keyword>
<feature type="binding site" description="axial binding residue" evidence="14">
    <location>
        <position position="48"/>
    </location>
    <ligand>
        <name>heme</name>
        <dbReference type="ChEBI" id="CHEBI:30413"/>
    </ligand>
    <ligandPart>
        <name>Fe</name>
        <dbReference type="ChEBI" id="CHEBI:18248"/>
    </ligandPart>
</feature>
<dbReference type="SMART" id="SM00747">
    <property type="entry name" value="CFEM"/>
    <property type="match status" value="1"/>
</dbReference>
<keyword evidence="14" id="KW-0479">Metal-binding</keyword>
<evidence type="ECO:0000256" key="6">
    <source>
        <dbReference type="ARBA" id="ARBA00022622"/>
    </source>
</evidence>
<name>A0A179G9F3_METCM</name>
<feature type="disulfide bond" evidence="14">
    <location>
        <begin position="30"/>
        <end position="70"/>
    </location>
</feature>
<keyword evidence="12" id="KW-0449">Lipoprotein</keyword>
<comment type="subcellular location">
    <subcellularLocation>
        <location evidence="2">Membrane</location>
        <topology evidence="2">Lipid-anchor</topology>
        <topology evidence="2">GPI-anchor</topology>
    </subcellularLocation>
    <subcellularLocation>
        <location evidence="1">Membrane</location>
        <topology evidence="1">Multi-pass membrane protein</topology>
    </subcellularLocation>
    <subcellularLocation>
        <location evidence="3">Secreted</location>
    </subcellularLocation>
</comment>
<dbReference type="AlphaFoldDB" id="A0A179G9F3"/>
<feature type="transmembrane region" description="Helical" evidence="15">
    <location>
        <begin position="180"/>
        <end position="200"/>
    </location>
</feature>
<keyword evidence="11 14" id="KW-1015">Disulfide bond</keyword>
<keyword evidence="19" id="KW-1185">Reference proteome</keyword>
<gene>
    <name evidence="18" type="ORF">VFPPC_01415</name>
</gene>
<evidence type="ECO:0000256" key="11">
    <source>
        <dbReference type="ARBA" id="ARBA00023157"/>
    </source>
</evidence>
<evidence type="ECO:0000256" key="7">
    <source>
        <dbReference type="ARBA" id="ARBA00022692"/>
    </source>
</evidence>
<dbReference type="GeneID" id="28845243"/>
<evidence type="ECO:0000313" key="18">
    <source>
        <dbReference type="EMBL" id="OAQ73789.1"/>
    </source>
</evidence>
<comment type="similarity">
    <text evidence="13">Belongs to the SAT4 family.</text>
</comment>
<dbReference type="GO" id="GO:0046872">
    <property type="term" value="F:metal ion binding"/>
    <property type="evidence" value="ECO:0007669"/>
    <property type="project" value="UniProtKB-UniRule"/>
</dbReference>
<evidence type="ECO:0000256" key="15">
    <source>
        <dbReference type="SAM" id="Phobius"/>
    </source>
</evidence>
<feature type="domain" description="CFEM" evidence="17">
    <location>
        <begin position="1"/>
        <end position="113"/>
    </location>
</feature>
<sequence length="414" mass="45684">MKTSLVLLAALRFALAKPSLGEALSLMPSCALPCVVTAAGASSCSITDLPCLCENEPLQQNITNCVLGSCSIKEALFTKNLTSTTCGNTPRNRSNQLILLSNTLGTITGLLVLQRFLFKISCKLDIFLEDWFALLTTVVGVPATVINRYGLPPNGIGRDVWTLTGEQITSFGKFFYAMEVIYFSQVGLLKLSLLFFYIRLFSSSGAVMRNMLWATTIFTSLFCVAFVLVAIFQCKPISHFWNKWDDKNGTCLSINAIAWSNAGISIALDFWMLAIPVSQLKKMQLSWKKKLGAMIMFGTGTFVTVVSILRLHLLVRFGSDSLNPTWEYFDITCWSTVEMNIGIICICLPSLRLMLIRTFPRLRDTIQQYYAKYGTGSVSAATMRRERWLSGGQTGISLDSVAPPLVPAKDGPKA</sequence>
<dbReference type="PANTHER" id="PTHR33048:SF143">
    <property type="entry name" value="EXTRACELLULAR MEMBRANE PROTEIN CFEM DOMAIN-CONTAINING PROTEIN-RELATED"/>
    <property type="match status" value="1"/>
</dbReference>
<evidence type="ECO:0000256" key="9">
    <source>
        <dbReference type="ARBA" id="ARBA00022989"/>
    </source>
</evidence>
<feature type="transmembrane region" description="Helical" evidence="15">
    <location>
        <begin position="291"/>
        <end position="314"/>
    </location>
</feature>
<evidence type="ECO:0000256" key="3">
    <source>
        <dbReference type="ARBA" id="ARBA00004613"/>
    </source>
</evidence>
<evidence type="ECO:0000256" key="4">
    <source>
        <dbReference type="ARBA" id="ARBA00010031"/>
    </source>
</evidence>
<feature type="transmembrane region" description="Helical" evidence="15">
    <location>
        <begin position="252"/>
        <end position="271"/>
    </location>
</feature>
<dbReference type="KEGG" id="pchm:VFPPC_01415"/>
<dbReference type="InterPro" id="IPR052337">
    <property type="entry name" value="SAT4-like"/>
</dbReference>
<evidence type="ECO:0000259" key="17">
    <source>
        <dbReference type="PROSITE" id="PS52012"/>
    </source>
</evidence>
<proteinExistence type="inferred from homology"/>
<evidence type="ECO:0000256" key="14">
    <source>
        <dbReference type="PROSITE-ProRule" id="PRU01356"/>
    </source>
</evidence>
<keyword evidence="6" id="KW-0325">Glycoprotein</keyword>
<keyword evidence="10 15" id="KW-0472">Membrane</keyword>
<organism evidence="18 19">
    <name type="scientific">Pochonia chlamydosporia 170</name>
    <dbReference type="NCBI Taxonomy" id="1380566"/>
    <lineage>
        <taxon>Eukaryota</taxon>
        <taxon>Fungi</taxon>
        <taxon>Dikarya</taxon>
        <taxon>Ascomycota</taxon>
        <taxon>Pezizomycotina</taxon>
        <taxon>Sordariomycetes</taxon>
        <taxon>Hypocreomycetidae</taxon>
        <taxon>Hypocreales</taxon>
        <taxon>Clavicipitaceae</taxon>
        <taxon>Pochonia</taxon>
    </lineage>
</organism>
<keyword evidence="5" id="KW-0964">Secreted</keyword>
<feature type="signal peptide" evidence="16">
    <location>
        <begin position="1"/>
        <end position="16"/>
    </location>
</feature>
<evidence type="ECO:0000313" key="19">
    <source>
        <dbReference type="Proteomes" id="UP000078397"/>
    </source>
</evidence>
<keyword evidence="14" id="KW-0408">Iron</keyword>
<keyword evidence="9 15" id="KW-1133">Transmembrane helix</keyword>
<dbReference type="Pfam" id="PF20684">
    <property type="entry name" value="Fung_rhodopsin"/>
    <property type="match status" value="1"/>
</dbReference>
<comment type="similarity">
    <text evidence="4">Belongs to the RBT5 family.</text>
</comment>